<evidence type="ECO:0000313" key="11">
    <source>
        <dbReference type="EMBL" id="VUG18174.1"/>
    </source>
</evidence>
<feature type="binding site" evidence="8">
    <location>
        <position position="258"/>
    </location>
    <ligand>
        <name>(6S)-NADPHX</name>
        <dbReference type="ChEBI" id="CHEBI:64076"/>
    </ligand>
</feature>
<comment type="catalytic activity">
    <reaction evidence="7 8">
        <text>(6S)-NADPHX + ATP = ADP + phosphate + NADPH + H(+)</text>
        <dbReference type="Rhea" id="RHEA:32231"/>
        <dbReference type="ChEBI" id="CHEBI:15378"/>
        <dbReference type="ChEBI" id="CHEBI:30616"/>
        <dbReference type="ChEBI" id="CHEBI:43474"/>
        <dbReference type="ChEBI" id="CHEBI:57783"/>
        <dbReference type="ChEBI" id="CHEBI:64076"/>
        <dbReference type="ChEBI" id="CHEBI:456216"/>
        <dbReference type="EC" id="4.2.1.93"/>
    </reaction>
</comment>
<evidence type="ECO:0000256" key="4">
    <source>
        <dbReference type="ARBA" id="ARBA00022857"/>
    </source>
</evidence>
<sequence length="341" mass="37911">MFSRLYTKSELIKLTKQIIPPLLPSYYKGQCGKIAIIGGCEDYTGAPFFSAHAAATLGCDLTHVICERSAATVIKSYSPDLMVHPYLKDSNALEQYMITTGKKLDRLNERSFQAEYVKEKVMPKVITILDRIQAVVVGPGFGRDPVMLLTLEFILDEIKARHLPVILDADALYLVSQKPDVIRGYSNAILTPNIVEYRRICKAVNIKDADNTKEVHLLSKAMNVTVLQKGNKDLIVCGDDEIVNDEAGSCKRVGGQGDSLTGLISTFLAWGYSAYKDKIWPEAKRSTPQFTDEQIRMLACYGGALLTKKSAGKAFTKYGRSMQTSDLHKYILESYNEVFGI</sequence>
<comment type="similarity">
    <text evidence="8">Belongs to the NnrD/CARKD family.</text>
</comment>
<dbReference type="GO" id="GO:0047453">
    <property type="term" value="F:ATP-dependent NAD(P)H-hydrate dehydratase activity"/>
    <property type="evidence" value="ECO:0007669"/>
    <property type="project" value="UniProtKB-UniRule"/>
</dbReference>
<dbReference type="CDD" id="cd01171">
    <property type="entry name" value="YXKO-related"/>
    <property type="match status" value="1"/>
</dbReference>
<proteinExistence type="inferred from homology"/>
<dbReference type="AlphaFoldDB" id="A0A3F2Y7H3"/>
<evidence type="ECO:0000256" key="2">
    <source>
        <dbReference type="ARBA" id="ARBA00022741"/>
    </source>
</evidence>
<dbReference type="PANTHER" id="PTHR12592:SF0">
    <property type="entry name" value="ATP-DEPENDENT (S)-NAD(P)H-HYDRATE DEHYDRATASE"/>
    <property type="match status" value="1"/>
</dbReference>
<dbReference type="InterPro" id="IPR000631">
    <property type="entry name" value="CARKD"/>
</dbReference>
<keyword evidence="12" id="KW-1185">Reference proteome</keyword>
<feature type="binding site" evidence="8">
    <location>
        <begin position="229"/>
        <end position="233"/>
    </location>
    <ligand>
        <name>ATP</name>
        <dbReference type="ChEBI" id="CHEBI:30616"/>
    </ligand>
</feature>
<dbReference type="Proteomes" id="UP000478008">
    <property type="component" value="Unassembled WGS sequence"/>
</dbReference>
<evidence type="ECO:0000313" key="12">
    <source>
        <dbReference type="Proteomes" id="UP000478008"/>
    </source>
</evidence>
<dbReference type="GO" id="GO:0110051">
    <property type="term" value="P:metabolite repair"/>
    <property type="evidence" value="ECO:0007669"/>
    <property type="project" value="TreeGrafter"/>
</dbReference>
<dbReference type="GO" id="GO:0046496">
    <property type="term" value="P:nicotinamide nucleotide metabolic process"/>
    <property type="evidence" value="ECO:0007669"/>
    <property type="project" value="UniProtKB-UniRule"/>
</dbReference>
<comment type="cofactor">
    <cofactor evidence="8">
        <name>Mg(2+)</name>
        <dbReference type="ChEBI" id="CHEBI:18420"/>
    </cofactor>
</comment>
<dbReference type="Proteomes" id="UP000568158">
    <property type="component" value="Unassembled WGS sequence"/>
</dbReference>
<dbReference type="PANTHER" id="PTHR12592">
    <property type="entry name" value="ATP-DEPENDENT (S)-NAD(P)H-HYDRATE DEHYDRATASE FAMILY MEMBER"/>
    <property type="match status" value="1"/>
</dbReference>
<evidence type="ECO:0000256" key="1">
    <source>
        <dbReference type="ARBA" id="ARBA00022553"/>
    </source>
</evidence>
<keyword evidence="2 8" id="KW-0547">Nucleotide-binding</keyword>
<evidence type="ECO:0000256" key="7">
    <source>
        <dbReference type="ARBA" id="ARBA00047472"/>
    </source>
</evidence>
<evidence type="ECO:0000313" key="10">
    <source>
        <dbReference type="EMBL" id="KAF6008979.1"/>
    </source>
</evidence>
<dbReference type="GO" id="GO:0005737">
    <property type="term" value="C:cytoplasm"/>
    <property type="evidence" value="ECO:0007669"/>
    <property type="project" value="UniProtKB-SubCell"/>
</dbReference>
<reference evidence="11 12" key="1">
    <citation type="submission" date="2019-07" db="EMBL/GenBank/DDBJ databases">
        <authorList>
            <person name="Friedrich A."/>
            <person name="Schacherer J."/>
        </authorList>
    </citation>
    <scope>NUCLEOTIDE SEQUENCE [LARGE SCALE GENOMIC DNA]</scope>
</reference>
<keyword evidence="1 8" id="KW-0597">Phosphoprotein</keyword>
<name>A0A3F2Y7H3_DEKBR</name>
<dbReference type="NCBIfam" id="TIGR00196">
    <property type="entry name" value="yjeF_cterm"/>
    <property type="match status" value="1"/>
</dbReference>
<keyword evidence="5 8" id="KW-0520">NAD</keyword>
<dbReference type="FunFam" id="3.40.1190.20:FF:000023">
    <property type="entry name" value="ATP-dependent (S)-NAD(P)H-hydrate dehydratase"/>
    <property type="match status" value="1"/>
</dbReference>
<accession>A0A3F2Y7H3</accession>
<evidence type="ECO:0000259" key="9">
    <source>
        <dbReference type="PROSITE" id="PS51383"/>
    </source>
</evidence>
<keyword evidence="6 8" id="KW-0456">Lyase</keyword>
<reference evidence="10 13" key="2">
    <citation type="journal article" date="2020" name="Appl. Microbiol. Biotechnol.">
        <title>Targeted gene deletion in Brettanomyces bruxellensis with an expression-free CRISPR-Cas9 system.</title>
        <authorList>
            <person name="Varela C."/>
            <person name="Bartel C."/>
            <person name="Onetto C."/>
            <person name="Borneman A."/>
        </authorList>
    </citation>
    <scope>NUCLEOTIDE SEQUENCE [LARGE SCALE GENOMIC DNA]</scope>
    <source>
        <strain evidence="10 13">AWRI1613</strain>
    </source>
</reference>
<dbReference type="GO" id="GO:0005524">
    <property type="term" value="F:ATP binding"/>
    <property type="evidence" value="ECO:0007669"/>
    <property type="project" value="UniProtKB-KW"/>
</dbReference>
<dbReference type="SUPFAM" id="SSF53613">
    <property type="entry name" value="Ribokinase-like"/>
    <property type="match status" value="1"/>
</dbReference>
<keyword evidence="3 8" id="KW-0067">ATP-binding</keyword>
<dbReference type="EMBL" id="JABCYN010000032">
    <property type="protein sequence ID" value="KAF6008979.1"/>
    <property type="molecule type" value="Genomic_DNA"/>
</dbReference>
<evidence type="ECO:0000256" key="3">
    <source>
        <dbReference type="ARBA" id="ARBA00022840"/>
    </source>
</evidence>
<gene>
    <name evidence="11" type="ORF">DEBR0S3_04060G</name>
    <name evidence="10" type="ORF">HII12_003868</name>
</gene>
<keyword evidence="4" id="KW-0521">NADP</keyword>
<evidence type="ECO:0000256" key="8">
    <source>
        <dbReference type="HAMAP-Rule" id="MF_03157"/>
    </source>
</evidence>
<dbReference type="OMA" id="WRAAYHN"/>
<dbReference type="EC" id="4.2.1.93" evidence="8"/>
<dbReference type="InterPro" id="IPR029056">
    <property type="entry name" value="Ribokinase-like"/>
</dbReference>
<comment type="catalytic activity">
    <reaction evidence="8">
        <text>(6S)-NADHX + ATP = ADP + phosphate + NADH + H(+)</text>
        <dbReference type="Rhea" id="RHEA:19017"/>
        <dbReference type="ChEBI" id="CHEBI:15378"/>
        <dbReference type="ChEBI" id="CHEBI:30616"/>
        <dbReference type="ChEBI" id="CHEBI:43474"/>
        <dbReference type="ChEBI" id="CHEBI:57945"/>
        <dbReference type="ChEBI" id="CHEBI:64074"/>
        <dbReference type="ChEBI" id="CHEBI:456216"/>
        <dbReference type="EC" id="4.2.1.93"/>
    </reaction>
</comment>
<dbReference type="STRING" id="5007.A0A3F2Y7H3"/>
<evidence type="ECO:0000256" key="5">
    <source>
        <dbReference type="ARBA" id="ARBA00023027"/>
    </source>
</evidence>
<dbReference type="HAMAP" id="MF_01965">
    <property type="entry name" value="NADHX_dehydratase"/>
    <property type="match status" value="1"/>
</dbReference>
<evidence type="ECO:0000256" key="6">
    <source>
        <dbReference type="ARBA" id="ARBA00023239"/>
    </source>
</evidence>
<feature type="binding site" evidence="8">
    <location>
        <begin position="248"/>
        <end position="257"/>
    </location>
    <ligand>
        <name>ATP</name>
        <dbReference type="ChEBI" id="CHEBI:30616"/>
    </ligand>
</feature>
<keyword evidence="8" id="KW-0963">Cytoplasm</keyword>
<feature type="domain" description="YjeF C-terminal" evidence="9">
    <location>
        <begin position="11"/>
        <end position="338"/>
    </location>
</feature>
<protein>
    <recommendedName>
        <fullName evidence="8">ATP-dependent (S)-NAD(P)H-hydrate dehydratase</fullName>
        <ecNumber evidence="8">4.2.1.93</ecNumber>
    </recommendedName>
    <alternativeName>
        <fullName evidence="8">ATP-dependent NAD(P)HX dehydratase</fullName>
    </alternativeName>
</protein>
<dbReference type="Gene3D" id="3.40.1190.20">
    <property type="match status" value="1"/>
</dbReference>
<comment type="subcellular location">
    <subcellularLocation>
        <location evidence="8">Cytoplasm</location>
    </subcellularLocation>
</comment>
<evidence type="ECO:0000313" key="13">
    <source>
        <dbReference type="Proteomes" id="UP000568158"/>
    </source>
</evidence>
<feature type="binding site" evidence="8">
    <location>
        <begin position="193"/>
        <end position="199"/>
    </location>
    <ligand>
        <name>(6S)-NADPHX</name>
        <dbReference type="ChEBI" id="CHEBI:64076"/>
    </ligand>
</feature>
<dbReference type="EMBL" id="CABFWN010000003">
    <property type="protein sequence ID" value="VUG18174.1"/>
    <property type="molecule type" value="Genomic_DNA"/>
</dbReference>
<comment type="function">
    <text evidence="8">Catalyzes the dehydration of the S-form of NAD(P)HX at the expense of ATP, which is converted to ADP. Together with NAD(P)HX epimerase, which catalyzes the epimerization of the S- and R-forms, the enzyme allows the repair of both epimers of NAD(P)HX, a damaged form of NAD(P)H that is a result of enzymatic or heat-dependent hydration.</text>
</comment>
<organism evidence="11 12">
    <name type="scientific">Dekkera bruxellensis</name>
    <name type="common">Brettanomyces custersii</name>
    <dbReference type="NCBI Taxonomy" id="5007"/>
    <lineage>
        <taxon>Eukaryota</taxon>
        <taxon>Fungi</taxon>
        <taxon>Dikarya</taxon>
        <taxon>Ascomycota</taxon>
        <taxon>Saccharomycotina</taxon>
        <taxon>Pichiomycetes</taxon>
        <taxon>Pichiales</taxon>
        <taxon>Pichiaceae</taxon>
        <taxon>Brettanomyces</taxon>
    </lineage>
</organism>
<dbReference type="PROSITE" id="PS51383">
    <property type="entry name" value="YJEF_C_3"/>
    <property type="match status" value="1"/>
</dbReference>
<dbReference type="Pfam" id="PF01256">
    <property type="entry name" value="Carb_kinase"/>
    <property type="match status" value="1"/>
</dbReference>
<feature type="binding site" evidence="8">
    <location>
        <position position="140"/>
    </location>
    <ligand>
        <name>(6S)-NADPHX</name>
        <dbReference type="ChEBI" id="CHEBI:64076"/>
    </ligand>
</feature>